<dbReference type="InterPro" id="IPR036890">
    <property type="entry name" value="HATPase_C_sf"/>
</dbReference>
<feature type="domain" description="Histidine kinase" evidence="7">
    <location>
        <begin position="123"/>
        <end position="348"/>
    </location>
</feature>
<keyword evidence="10" id="KW-1185">Reference proteome</keyword>
<dbReference type="InterPro" id="IPR005467">
    <property type="entry name" value="His_kinase_dom"/>
</dbReference>
<evidence type="ECO:0000256" key="3">
    <source>
        <dbReference type="ARBA" id="ARBA00022553"/>
    </source>
</evidence>
<dbReference type="SMART" id="SM00388">
    <property type="entry name" value="HisKA"/>
    <property type="match status" value="1"/>
</dbReference>
<keyword evidence="6" id="KW-0902">Two-component regulatory system</keyword>
<accession>A0ABU2HSS1</accession>
<dbReference type="PROSITE" id="PS50109">
    <property type="entry name" value="HIS_KIN"/>
    <property type="match status" value="1"/>
</dbReference>
<keyword evidence="3" id="KW-0597">Phosphoprotein</keyword>
<evidence type="ECO:0000313" key="9">
    <source>
        <dbReference type="EMBL" id="MDS9468058.1"/>
    </source>
</evidence>
<dbReference type="SUPFAM" id="SSF47384">
    <property type="entry name" value="Homodimeric domain of signal transducing histidine kinase"/>
    <property type="match status" value="1"/>
</dbReference>
<comment type="caution">
    <text evidence="9">The sequence shown here is derived from an EMBL/GenBank/DDBJ whole genome shotgun (WGS) entry which is preliminary data.</text>
</comment>
<evidence type="ECO:0000259" key="8">
    <source>
        <dbReference type="PROSITE" id="PS50112"/>
    </source>
</evidence>
<organism evidence="9 10">
    <name type="scientific">Paracoccus aurantius</name>
    <dbReference type="NCBI Taxonomy" id="3073814"/>
    <lineage>
        <taxon>Bacteria</taxon>
        <taxon>Pseudomonadati</taxon>
        <taxon>Pseudomonadota</taxon>
        <taxon>Alphaproteobacteria</taxon>
        <taxon>Rhodobacterales</taxon>
        <taxon>Paracoccaceae</taxon>
        <taxon>Paracoccus</taxon>
    </lineage>
</organism>
<evidence type="ECO:0000259" key="7">
    <source>
        <dbReference type="PROSITE" id="PS50109"/>
    </source>
</evidence>
<dbReference type="EC" id="2.7.13.3" evidence="2"/>
<evidence type="ECO:0000256" key="5">
    <source>
        <dbReference type="ARBA" id="ARBA00022777"/>
    </source>
</evidence>
<dbReference type="InterPro" id="IPR003661">
    <property type="entry name" value="HisK_dim/P_dom"/>
</dbReference>
<dbReference type="RefSeq" id="WP_311160230.1">
    <property type="nucleotide sequence ID" value="NZ_JAVQLW010000001.1"/>
</dbReference>
<reference evidence="10" key="1">
    <citation type="submission" date="2023-07" db="EMBL/GenBank/DDBJ databases">
        <title>Paracoccus sp. MBLB3053 whole genome sequence.</title>
        <authorList>
            <person name="Hwang C.Y."/>
            <person name="Cho E.-S."/>
            <person name="Seo M.-J."/>
        </authorList>
    </citation>
    <scope>NUCLEOTIDE SEQUENCE [LARGE SCALE GENOMIC DNA]</scope>
    <source>
        <strain evidence="10">MBLB3053</strain>
    </source>
</reference>
<dbReference type="InterPro" id="IPR003594">
    <property type="entry name" value="HATPase_dom"/>
</dbReference>
<dbReference type="Gene3D" id="1.10.287.130">
    <property type="match status" value="1"/>
</dbReference>
<dbReference type="InterPro" id="IPR036097">
    <property type="entry name" value="HisK_dim/P_sf"/>
</dbReference>
<keyword evidence="9" id="KW-0547">Nucleotide-binding</keyword>
<dbReference type="InterPro" id="IPR004358">
    <property type="entry name" value="Sig_transdc_His_kin-like_C"/>
</dbReference>
<evidence type="ECO:0000256" key="6">
    <source>
        <dbReference type="ARBA" id="ARBA00023012"/>
    </source>
</evidence>
<proteinExistence type="predicted"/>
<dbReference type="Pfam" id="PF00512">
    <property type="entry name" value="HisKA"/>
    <property type="match status" value="1"/>
</dbReference>
<keyword evidence="5" id="KW-0418">Kinase</keyword>
<dbReference type="InterPro" id="IPR050351">
    <property type="entry name" value="BphY/WalK/GraS-like"/>
</dbReference>
<dbReference type="PANTHER" id="PTHR45453">
    <property type="entry name" value="PHOSPHATE REGULON SENSOR PROTEIN PHOR"/>
    <property type="match status" value="1"/>
</dbReference>
<dbReference type="Gene3D" id="3.30.450.20">
    <property type="entry name" value="PAS domain"/>
    <property type="match status" value="1"/>
</dbReference>
<dbReference type="PROSITE" id="PS50112">
    <property type="entry name" value="PAS"/>
    <property type="match status" value="1"/>
</dbReference>
<dbReference type="SUPFAM" id="SSF55874">
    <property type="entry name" value="ATPase domain of HSP90 chaperone/DNA topoisomerase II/histidine kinase"/>
    <property type="match status" value="1"/>
</dbReference>
<comment type="catalytic activity">
    <reaction evidence="1">
        <text>ATP + protein L-histidine = ADP + protein N-phospho-L-histidine.</text>
        <dbReference type="EC" id="2.7.13.3"/>
    </reaction>
</comment>
<evidence type="ECO:0000256" key="4">
    <source>
        <dbReference type="ARBA" id="ARBA00022679"/>
    </source>
</evidence>
<dbReference type="PRINTS" id="PR00344">
    <property type="entry name" value="BCTRLSENSOR"/>
</dbReference>
<keyword evidence="9" id="KW-0067">ATP-binding</keyword>
<keyword evidence="4" id="KW-0808">Transferase</keyword>
<feature type="domain" description="PAS" evidence="8">
    <location>
        <begin position="2"/>
        <end position="38"/>
    </location>
</feature>
<dbReference type="SMART" id="SM00387">
    <property type="entry name" value="HATPase_c"/>
    <property type="match status" value="1"/>
</dbReference>
<dbReference type="PANTHER" id="PTHR45453:SF1">
    <property type="entry name" value="PHOSPHATE REGULON SENSOR PROTEIN PHOR"/>
    <property type="match status" value="1"/>
</dbReference>
<evidence type="ECO:0000313" key="10">
    <source>
        <dbReference type="Proteomes" id="UP001269144"/>
    </source>
</evidence>
<dbReference type="CDD" id="cd00082">
    <property type="entry name" value="HisKA"/>
    <property type="match status" value="1"/>
</dbReference>
<protein>
    <recommendedName>
        <fullName evidence="2">histidine kinase</fullName>
        <ecNumber evidence="2">2.7.13.3</ecNumber>
    </recommendedName>
</protein>
<name>A0ABU2HSS1_9RHOB</name>
<dbReference type="Proteomes" id="UP001269144">
    <property type="component" value="Unassembled WGS sequence"/>
</dbReference>
<dbReference type="GO" id="GO:0005524">
    <property type="term" value="F:ATP binding"/>
    <property type="evidence" value="ECO:0007669"/>
    <property type="project" value="UniProtKB-KW"/>
</dbReference>
<dbReference type="InterPro" id="IPR000014">
    <property type="entry name" value="PAS"/>
</dbReference>
<sequence length="351" mass="38431">MTANDLRRTLAAVPIPMLVADAETRMLAANDAAEVLLGPIEATRPFVTVLRHPEVNTAVETVLAGGDDRIRLNATIRTREGEMLSEVTVSALTVGRARAAAVSIEDRSGHEETELMRRDFVANVSHELRTPLTALMGFIETLRGPAKNDPVAHDRFLAIMEREAGRMNRLIGELLSLSRVEQEERRRPLERVELAALLRAAITTLSPAADAAGVSLEQFGTDQQVTVPGDSDQLVQVFHNLIENALKYGGGGGLVSVSLERIEHEPVLRGPAWAVTVADRGEGIEARHLPRLTERFYRVDSHRSREQGGTGLGLAIVKHIVNRHRGRMKIESKRGEGSRFIVLLPESAGRS</sequence>
<evidence type="ECO:0000256" key="1">
    <source>
        <dbReference type="ARBA" id="ARBA00000085"/>
    </source>
</evidence>
<dbReference type="Gene3D" id="3.30.565.10">
    <property type="entry name" value="Histidine kinase-like ATPase, C-terminal domain"/>
    <property type="match status" value="1"/>
</dbReference>
<dbReference type="EMBL" id="JAVQLW010000001">
    <property type="protein sequence ID" value="MDS9468058.1"/>
    <property type="molecule type" value="Genomic_DNA"/>
</dbReference>
<dbReference type="Pfam" id="PF02518">
    <property type="entry name" value="HATPase_c"/>
    <property type="match status" value="1"/>
</dbReference>
<gene>
    <name evidence="9" type="ORF">RGQ15_10820</name>
</gene>
<evidence type="ECO:0000256" key="2">
    <source>
        <dbReference type="ARBA" id="ARBA00012438"/>
    </source>
</evidence>